<evidence type="ECO:0000256" key="7">
    <source>
        <dbReference type="ARBA" id="ARBA00023128"/>
    </source>
</evidence>
<evidence type="ECO:0000256" key="4">
    <source>
        <dbReference type="ARBA" id="ARBA00022692"/>
    </source>
</evidence>
<evidence type="ECO:0000313" key="9">
    <source>
        <dbReference type="EMBL" id="GMH62245.1"/>
    </source>
</evidence>
<dbReference type="Gene3D" id="1.50.40.10">
    <property type="entry name" value="Mitochondrial carrier domain"/>
    <property type="match status" value="2"/>
</dbReference>
<proteinExistence type="inferred from homology"/>
<dbReference type="GO" id="GO:0031966">
    <property type="term" value="C:mitochondrial membrane"/>
    <property type="evidence" value="ECO:0007669"/>
    <property type="project" value="UniProtKB-SubCell"/>
</dbReference>
<dbReference type="GO" id="GO:1990575">
    <property type="term" value="P:mitochondrial L-ornithine transmembrane transport"/>
    <property type="evidence" value="ECO:0007669"/>
    <property type="project" value="TreeGrafter"/>
</dbReference>
<dbReference type="AlphaFoldDB" id="A0A9W7A6I9"/>
<keyword evidence="3" id="KW-0813">Transport</keyword>
<comment type="subcellular location">
    <subcellularLocation>
        <location evidence="1">Mitochondrion membrane</location>
        <topology evidence="1">Multi-pass membrane protein</topology>
    </subcellularLocation>
</comment>
<dbReference type="Pfam" id="PF00153">
    <property type="entry name" value="Mito_carr"/>
    <property type="match status" value="2"/>
</dbReference>
<gene>
    <name evidence="9" type="ORF">TrST_g5500</name>
</gene>
<evidence type="ECO:0000313" key="10">
    <source>
        <dbReference type="Proteomes" id="UP001165085"/>
    </source>
</evidence>
<dbReference type="InterPro" id="IPR018108">
    <property type="entry name" value="MCP_transmembrane"/>
</dbReference>
<name>A0A9W7A6I9_9STRA</name>
<dbReference type="EMBL" id="BRXY01000076">
    <property type="protein sequence ID" value="GMH62245.1"/>
    <property type="molecule type" value="Genomic_DNA"/>
</dbReference>
<comment type="similarity">
    <text evidence="2">Belongs to the mitochondrial carrier (TC 2.A.29) family.</text>
</comment>
<sequence length="289" mass="31844">MSSSTIIAGSVSGMLSTVAVYPLDVLRTHLQSQIASKDKMMTGTECFRKLLRQPYPEIPKSSPAIFHSFRSLLSSTGLNFLPLYKGLLLPLSAQIVYKSTIFTLHSYLLRPSKMGSTIDRLDPIVKSAIAGTLAGAVNALVWVTPVEYVRNNHIVNEGVNLSSFFQMWRGASLTVARDAIGCAAFFVARDLSKKMLPEPVNNPMAHGMCAGLGFWLVALPFDTVKTLTQTNEKQNAKWVSRITASPSLLYRGWQVAVCRGLPGAGITVWSYEKTLEWVDSRKTNKIMIE</sequence>
<dbReference type="GO" id="GO:0000064">
    <property type="term" value="F:L-ornithine transmembrane transporter activity"/>
    <property type="evidence" value="ECO:0007669"/>
    <property type="project" value="TreeGrafter"/>
</dbReference>
<evidence type="ECO:0000256" key="5">
    <source>
        <dbReference type="ARBA" id="ARBA00022737"/>
    </source>
</evidence>
<evidence type="ECO:0000256" key="8">
    <source>
        <dbReference type="ARBA" id="ARBA00023136"/>
    </source>
</evidence>
<evidence type="ECO:0008006" key="11">
    <source>
        <dbReference type="Google" id="ProtNLM"/>
    </source>
</evidence>
<dbReference type="PANTHER" id="PTHR45624">
    <property type="entry name" value="MITOCHONDRIAL BASIC AMINO ACIDS TRANSPORTER-RELATED"/>
    <property type="match status" value="1"/>
</dbReference>
<evidence type="ECO:0000256" key="6">
    <source>
        <dbReference type="ARBA" id="ARBA00022989"/>
    </source>
</evidence>
<keyword evidence="8" id="KW-0472">Membrane</keyword>
<protein>
    <recommendedName>
        <fullName evidence="11">Mitochondrial carrier</fullName>
    </recommendedName>
</protein>
<keyword evidence="10" id="KW-1185">Reference proteome</keyword>
<keyword evidence="6" id="KW-1133">Transmembrane helix</keyword>
<dbReference type="InterPro" id="IPR023395">
    <property type="entry name" value="MCP_dom_sf"/>
</dbReference>
<evidence type="ECO:0000256" key="1">
    <source>
        <dbReference type="ARBA" id="ARBA00004225"/>
    </source>
</evidence>
<evidence type="ECO:0000256" key="2">
    <source>
        <dbReference type="ARBA" id="ARBA00006375"/>
    </source>
</evidence>
<evidence type="ECO:0000256" key="3">
    <source>
        <dbReference type="ARBA" id="ARBA00022448"/>
    </source>
</evidence>
<accession>A0A9W7A6I9</accession>
<dbReference type="SUPFAM" id="SSF103506">
    <property type="entry name" value="Mitochondrial carrier"/>
    <property type="match status" value="1"/>
</dbReference>
<dbReference type="Proteomes" id="UP001165085">
    <property type="component" value="Unassembled WGS sequence"/>
</dbReference>
<keyword evidence="5" id="KW-0677">Repeat</keyword>
<dbReference type="PANTHER" id="PTHR45624:SF12">
    <property type="entry name" value="MITOCHONDRIAL ORNITHINE TRANSPORTER 1"/>
    <property type="match status" value="1"/>
</dbReference>
<organism evidence="9 10">
    <name type="scientific">Triparma strigata</name>
    <dbReference type="NCBI Taxonomy" id="1606541"/>
    <lineage>
        <taxon>Eukaryota</taxon>
        <taxon>Sar</taxon>
        <taxon>Stramenopiles</taxon>
        <taxon>Ochrophyta</taxon>
        <taxon>Bolidophyceae</taxon>
        <taxon>Parmales</taxon>
        <taxon>Triparmaceae</taxon>
        <taxon>Triparma</taxon>
    </lineage>
</organism>
<reference evidence="10" key="1">
    <citation type="journal article" date="2023" name="Commun. Biol.">
        <title>Genome analysis of Parmales, the sister group of diatoms, reveals the evolutionary specialization of diatoms from phago-mixotrophs to photoautotrophs.</title>
        <authorList>
            <person name="Ban H."/>
            <person name="Sato S."/>
            <person name="Yoshikawa S."/>
            <person name="Yamada K."/>
            <person name="Nakamura Y."/>
            <person name="Ichinomiya M."/>
            <person name="Sato N."/>
            <person name="Blanc-Mathieu R."/>
            <person name="Endo H."/>
            <person name="Kuwata A."/>
            <person name="Ogata H."/>
        </authorList>
    </citation>
    <scope>NUCLEOTIDE SEQUENCE [LARGE SCALE GENOMIC DNA]</scope>
    <source>
        <strain evidence="10">NIES 3701</strain>
    </source>
</reference>
<dbReference type="OrthoDB" id="193856at2759"/>
<keyword evidence="7" id="KW-0496">Mitochondrion</keyword>
<dbReference type="InterPro" id="IPR050567">
    <property type="entry name" value="Mitochondrial_Carrier"/>
</dbReference>
<comment type="caution">
    <text evidence="9">The sequence shown here is derived from an EMBL/GenBank/DDBJ whole genome shotgun (WGS) entry which is preliminary data.</text>
</comment>
<keyword evidence="4" id="KW-0812">Transmembrane</keyword>